<name>A0A0F7SHR0_PHARH</name>
<evidence type="ECO:0000256" key="1">
    <source>
        <dbReference type="ARBA" id="ARBA00022737"/>
    </source>
</evidence>
<dbReference type="PROSITE" id="PS50088">
    <property type="entry name" value="ANK_REPEAT"/>
    <property type="match status" value="4"/>
</dbReference>
<dbReference type="InterPro" id="IPR057506">
    <property type="entry name" value="C2_GPCPD1"/>
</dbReference>
<dbReference type="GO" id="GO:0006629">
    <property type="term" value="P:lipid metabolic process"/>
    <property type="evidence" value="ECO:0007669"/>
    <property type="project" value="InterPro"/>
</dbReference>
<dbReference type="GO" id="GO:0008081">
    <property type="term" value="F:phosphoric diester hydrolase activity"/>
    <property type="evidence" value="ECO:0007669"/>
    <property type="project" value="InterPro"/>
</dbReference>
<dbReference type="SMART" id="SM00248">
    <property type="entry name" value="ANK"/>
    <property type="match status" value="7"/>
</dbReference>
<feature type="compositionally biased region" description="Basic and acidic residues" evidence="4">
    <location>
        <begin position="108"/>
        <end position="122"/>
    </location>
</feature>
<feature type="compositionally biased region" description="Pro residues" evidence="4">
    <location>
        <begin position="123"/>
        <end position="132"/>
    </location>
</feature>
<dbReference type="PANTHER" id="PTHR24161:SF119">
    <property type="entry name" value="ANKYRIN REPEAT DOMAIN 44"/>
    <property type="match status" value="1"/>
</dbReference>
<dbReference type="Gene3D" id="1.25.40.20">
    <property type="entry name" value="Ankyrin repeat-containing domain"/>
    <property type="match status" value="3"/>
</dbReference>
<feature type="repeat" description="ANK" evidence="3">
    <location>
        <begin position="524"/>
        <end position="546"/>
    </location>
</feature>
<protein>
    <submittedName>
        <fullName evidence="7">FOG: Ankyrin repeat</fullName>
    </submittedName>
</protein>
<dbReference type="InterPro" id="IPR017946">
    <property type="entry name" value="PLC-like_Pdiesterase_TIM-brl"/>
</dbReference>
<feature type="region of interest" description="Disordered" evidence="4">
    <location>
        <begin position="745"/>
        <end position="774"/>
    </location>
</feature>
<dbReference type="EMBL" id="LN483249">
    <property type="protein sequence ID" value="CDZ97920.1"/>
    <property type="molecule type" value="Genomic_DNA"/>
</dbReference>
<feature type="region of interest" description="Disordered" evidence="4">
    <location>
        <begin position="555"/>
        <end position="593"/>
    </location>
</feature>
<keyword evidence="2 3" id="KW-0040">ANK repeat</keyword>
<evidence type="ECO:0000259" key="5">
    <source>
        <dbReference type="PROSITE" id="PS51382"/>
    </source>
</evidence>
<feature type="compositionally biased region" description="Polar residues" evidence="4">
    <location>
        <begin position="993"/>
        <end position="1020"/>
    </location>
</feature>
<dbReference type="PROSITE" id="PS50297">
    <property type="entry name" value="ANK_REP_REGION"/>
    <property type="match status" value="3"/>
</dbReference>
<feature type="region of interest" description="Disordered" evidence="4">
    <location>
        <begin position="31"/>
        <end position="52"/>
    </location>
</feature>
<dbReference type="InterPro" id="IPR004331">
    <property type="entry name" value="SPX_dom"/>
</dbReference>
<keyword evidence="1" id="KW-0677">Repeat</keyword>
<feature type="domain" description="GP-PDE" evidence="6">
    <location>
        <begin position="998"/>
        <end position="1344"/>
    </location>
</feature>
<feature type="compositionally biased region" description="Low complexity" evidence="4">
    <location>
        <begin position="31"/>
        <end position="44"/>
    </location>
</feature>
<dbReference type="Pfam" id="PF25329">
    <property type="entry name" value="C2_GDE1"/>
    <property type="match status" value="1"/>
</dbReference>
<evidence type="ECO:0000313" key="7">
    <source>
        <dbReference type="EMBL" id="CDZ97920.1"/>
    </source>
</evidence>
<sequence length="1344" mass="145996">MKFGKQIQSQQIPGWGAFYLDYNLHPDSNDNSTTAITTTTTNSNPLGQTAAPPLWFSAENGLIPTLTAPTMTNTTATTTTTTTTKTTTNTSSSSSSSSSFTTVPMDQDLIHSDRDQHTEHEPLPPSALPPTPGFGIRTANERGFFELNPLDRSDHPAHDGRSVGGKKGKESELLVAHRTVFFFKLEREIEKINAFYLQKERDLRLRLLTLISNRKRILLASRGSNSTSSIESRNGYIPHGSTFSSATVLVGSGGSTRAEWKALEEGWKVFERDLSKLQQFIEINATGFRKILKKWDKRSKSNTKELYLERQVEVQPCFNREFMAKLSDVVAANLLDQDNGTEGLYDELDEIDLLDNALDPLGNTLDPRLLFESSPYDPSEALADLSSDLTKAIHTLEPDAILSAFARSINDITILECPRQDAERVIWKAALDVPESLVDDVIALIGDHLSWDTKDRIHSRTILHEAAISGSLALVRHCVQRGIHPGLRDCYERIPLHYGTMNGHPGLVPYLLSVGSDPSLVDTDGYTPLIHAIVNGQTECVRILLDGPFRGGNNSSVSSVSSGSGSGSGSGSNNDNNKPVDSNSAADTTNDGKPSFIEPLMSISNDLIPLSLACEHGHEEVARLLLRKGAKVIPNSEGLYPLHLAAREGHAGICRLLVQEGGPGMGGRDRKDKYNEWTPLFHACLGERASHVDCVNVLVDAGSNVNETDEYGKTSLFYASYYHIGSINILLQAGANVQANKSFVTQPTNTKSTDDTGSSEMKPLSDSPGSNFALDEPMESEAELDAIPSLLLPPPIVPLQIYGHSYLDKECMVQLSLGHPFSRKEALGHAPVLPVKLYSQSEGHANMQTWSSIKLVMTSKPDFTSMPHSVILPLADEREVFNFHVSAQDLPQFALDFSLYPTFGSKVIGKAVVLFSAFEDVKGHQAFVAPILDHHLKTIGEVSFELSVVRPFVGVQLEIGGRVETYWKSTLNVPSFSGVSQDHGRQPHRPLSVFTSSPRVGGPTSTPGGQNPVGSSNPEAGLVTSTSLSGKYVHVIVQVTRDLVPVVYSDWELPVDGFQIGVADVTFAQFQKLGQAKGRSIEALKEKIVGDGSSAGMWHGLIKQSMASLDSILATLPVSFGVNLELRYTNAHDAARQAFNNIIEINQFVDAILRVIYRAGNSSTSSSIVDNTSFSLSLPPPPTTTTSAIESTAGGNTTSSSSSNSSSHNRKIIFSAFDPNVASLTNYKQPNYAVFFASYCGLSRTRTDRGLLIPLEVEVEADKRCVSVREAVKFARANNLLGVLLDATLLAQVPFLIYSVKESGLILGTFGEDADLETLMSGHGIEGLPAIDAFMKDGVMSHEF</sequence>
<dbReference type="PROSITE" id="PS51382">
    <property type="entry name" value="SPX"/>
    <property type="match status" value="1"/>
</dbReference>
<dbReference type="SUPFAM" id="SSF48403">
    <property type="entry name" value="Ankyrin repeat"/>
    <property type="match status" value="1"/>
</dbReference>
<feature type="compositionally biased region" description="Polar residues" evidence="4">
    <location>
        <begin position="575"/>
        <end position="592"/>
    </location>
</feature>
<proteinExistence type="predicted"/>
<feature type="region of interest" description="Disordered" evidence="4">
    <location>
        <begin position="65"/>
        <end position="137"/>
    </location>
</feature>
<dbReference type="GO" id="GO:0019706">
    <property type="term" value="F:protein-cysteine S-palmitoyltransferase activity"/>
    <property type="evidence" value="ECO:0007669"/>
    <property type="project" value="UniProtKB-EC"/>
</dbReference>
<feature type="domain" description="SPX" evidence="5">
    <location>
        <begin position="1"/>
        <end position="309"/>
    </location>
</feature>
<feature type="region of interest" description="Disordered" evidence="4">
    <location>
        <begin position="978"/>
        <end position="1020"/>
    </location>
</feature>
<dbReference type="InterPro" id="IPR002110">
    <property type="entry name" value="Ankyrin_rpt"/>
</dbReference>
<evidence type="ECO:0000256" key="2">
    <source>
        <dbReference type="ARBA" id="ARBA00023043"/>
    </source>
</evidence>
<dbReference type="SUPFAM" id="SSF51695">
    <property type="entry name" value="PLC-like phosphodiesterases"/>
    <property type="match status" value="1"/>
</dbReference>
<evidence type="ECO:0000256" key="4">
    <source>
        <dbReference type="SAM" id="MobiDB-lite"/>
    </source>
</evidence>
<dbReference type="PANTHER" id="PTHR24161">
    <property type="entry name" value="ANK_REP_REGION DOMAIN-CONTAINING PROTEIN-RELATED"/>
    <property type="match status" value="1"/>
</dbReference>
<feature type="compositionally biased region" description="Low complexity" evidence="4">
    <location>
        <begin position="65"/>
        <end position="102"/>
    </location>
</feature>
<feature type="region of interest" description="Disordered" evidence="4">
    <location>
        <begin position="1174"/>
        <end position="1207"/>
    </location>
</feature>
<feature type="repeat" description="ANK" evidence="3">
    <location>
        <begin position="491"/>
        <end position="523"/>
    </location>
</feature>
<dbReference type="PROSITE" id="PS51704">
    <property type="entry name" value="GP_PDE"/>
    <property type="match status" value="1"/>
</dbReference>
<reference evidence="7" key="1">
    <citation type="submission" date="2014-08" db="EMBL/GenBank/DDBJ databases">
        <authorList>
            <person name="Sharma Rahul"/>
            <person name="Thines Marco"/>
        </authorList>
    </citation>
    <scope>NUCLEOTIDE SEQUENCE</scope>
</reference>
<dbReference type="InterPro" id="IPR030395">
    <property type="entry name" value="GP_PDE_dom"/>
</dbReference>
<dbReference type="Gene3D" id="3.20.20.190">
    <property type="entry name" value="Phosphatidylinositol (PI) phosphodiesterase"/>
    <property type="match status" value="1"/>
</dbReference>
<evidence type="ECO:0000256" key="3">
    <source>
        <dbReference type="PROSITE-ProRule" id="PRU00023"/>
    </source>
</evidence>
<feature type="repeat" description="ANK" evidence="3">
    <location>
        <begin position="637"/>
        <end position="661"/>
    </location>
</feature>
<dbReference type="InterPro" id="IPR036770">
    <property type="entry name" value="Ankyrin_rpt-contain_sf"/>
</dbReference>
<dbReference type="Pfam" id="PF03105">
    <property type="entry name" value="SPX"/>
    <property type="match status" value="2"/>
</dbReference>
<accession>A0A0F7SHR0</accession>
<feature type="repeat" description="ANK" evidence="3">
    <location>
        <begin position="605"/>
        <end position="637"/>
    </location>
</feature>
<feature type="compositionally biased region" description="Low complexity" evidence="4">
    <location>
        <begin position="1196"/>
        <end position="1207"/>
    </location>
</feature>
<dbReference type="Pfam" id="PF12796">
    <property type="entry name" value="Ank_2"/>
    <property type="match status" value="3"/>
</dbReference>
<organism evidence="7">
    <name type="scientific">Phaffia rhodozyma</name>
    <name type="common">Yeast</name>
    <name type="synonym">Xanthophyllomyces dendrorhous</name>
    <dbReference type="NCBI Taxonomy" id="264483"/>
    <lineage>
        <taxon>Eukaryota</taxon>
        <taxon>Fungi</taxon>
        <taxon>Dikarya</taxon>
        <taxon>Basidiomycota</taxon>
        <taxon>Agaricomycotina</taxon>
        <taxon>Tremellomycetes</taxon>
        <taxon>Cystofilobasidiales</taxon>
        <taxon>Mrakiaceae</taxon>
        <taxon>Phaffia</taxon>
    </lineage>
</organism>
<evidence type="ECO:0000259" key="6">
    <source>
        <dbReference type="PROSITE" id="PS51704"/>
    </source>
</evidence>
<feature type="compositionally biased region" description="Polar residues" evidence="4">
    <location>
        <begin position="745"/>
        <end position="759"/>
    </location>
</feature>